<sequence>MSPADESSVVPTSDPYEELLPSRLLSDPYEEVMIPGYSQRDETREAVDAEIGSLMARATQRHLRRSRLEMEKMTTLTFLSLFSGPATFENPRATKKHRGTVAGATRRPDTDEIDFELLQLRYSDLEEERDKAHQESAGLREECKRLQQELAQTRVSLAFFAAETGKWRWAAANARTRLETAMREFWVGIRGASWEVVLKDFGVAIVAVTSVLRNPAR</sequence>
<dbReference type="EMBL" id="JARJCM010000039">
    <property type="protein sequence ID" value="KAJ7037052.1"/>
    <property type="molecule type" value="Genomic_DNA"/>
</dbReference>
<gene>
    <name evidence="2" type="ORF">C8F04DRAFT_1180777</name>
</gene>
<evidence type="ECO:0000313" key="3">
    <source>
        <dbReference type="Proteomes" id="UP001218188"/>
    </source>
</evidence>
<proteinExistence type="predicted"/>
<evidence type="ECO:0000313" key="2">
    <source>
        <dbReference type="EMBL" id="KAJ7037052.1"/>
    </source>
</evidence>
<keyword evidence="1" id="KW-0175">Coiled coil</keyword>
<organism evidence="2 3">
    <name type="scientific">Mycena alexandri</name>
    <dbReference type="NCBI Taxonomy" id="1745969"/>
    <lineage>
        <taxon>Eukaryota</taxon>
        <taxon>Fungi</taxon>
        <taxon>Dikarya</taxon>
        <taxon>Basidiomycota</taxon>
        <taxon>Agaricomycotina</taxon>
        <taxon>Agaricomycetes</taxon>
        <taxon>Agaricomycetidae</taxon>
        <taxon>Agaricales</taxon>
        <taxon>Marasmiineae</taxon>
        <taxon>Mycenaceae</taxon>
        <taxon>Mycena</taxon>
    </lineage>
</organism>
<feature type="coiled-coil region" evidence="1">
    <location>
        <begin position="115"/>
        <end position="156"/>
    </location>
</feature>
<comment type="caution">
    <text evidence="2">The sequence shown here is derived from an EMBL/GenBank/DDBJ whole genome shotgun (WGS) entry which is preliminary data.</text>
</comment>
<dbReference type="Proteomes" id="UP001218188">
    <property type="component" value="Unassembled WGS sequence"/>
</dbReference>
<name>A0AAD6T0T3_9AGAR</name>
<evidence type="ECO:0000256" key="1">
    <source>
        <dbReference type="SAM" id="Coils"/>
    </source>
</evidence>
<protein>
    <submittedName>
        <fullName evidence="2">Uncharacterized protein</fullName>
    </submittedName>
</protein>
<keyword evidence="3" id="KW-1185">Reference proteome</keyword>
<accession>A0AAD6T0T3</accession>
<dbReference type="AlphaFoldDB" id="A0AAD6T0T3"/>
<reference evidence="2" key="1">
    <citation type="submission" date="2023-03" db="EMBL/GenBank/DDBJ databases">
        <title>Massive genome expansion in bonnet fungi (Mycena s.s.) driven by repeated elements and novel gene families across ecological guilds.</title>
        <authorList>
            <consortium name="Lawrence Berkeley National Laboratory"/>
            <person name="Harder C.B."/>
            <person name="Miyauchi S."/>
            <person name="Viragh M."/>
            <person name="Kuo A."/>
            <person name="Thoen E."/>
            <person name="Andreopoulos B."/>
            <person name="Lu D."/>
            <person name="Skrede I."/>
            <person name="Drula E."/>
            <person name="Henrissat B."/>
            <person name="Morin E."/>
            <person name="Kohler A."/>
            <person name="Barry K."/>
            <person name="LaButti K."/>
            <person name="Morin E."/>
            <person name="Salamov A."/>
            <person name="Lipzen A."/>
            <person name="Mereny Z."/>
            <person name="Hegedus B."/>
            <person name="Baldrian P."/>
            <person name="Stursova M."/>
            <person name="Weitz H."/>
            <person name="Taylor A."/>
            <person name="Grigoriev I.V."/>
            <person name="Nagy L.G."/>
            <person name="Martin F."/>
            <person name="Kauserud H."/>
        </authorList>
    </citation>
    <scope>NUCLEOTIDE SEQUENCE</scope>
    <source>
        <strain evidence="2">CBHHK200</strain>
    </source>
</reference>